<dbReference type="GO" id="GO:0005737">
    <property type="term" value="C:cytoplasm"/>
    <property type="evidence" value="ECO:0007669"/>
    <property type="project" value="UniProtKB-SubCell"/>
</dbReference>
<dbReference type="NCBIfam" id="TIGR02168">
    <property type="entry name" value="SMC_prok_B"/>
    <property type="match status" value="1"/>
</dbReference>
<dbReference type="GO" id="GO:0005524">
    <property type="term" value="F:ATP binding"/>
    <property type="evidence" value="ECO:0007669"/>
    <property type="project" value="UniProtKB-UniRule"/>
</dbReference>
<evidence type="ECO:0000256" key="6">
    <source>
        <dbReference type="ARBA" id="ARBA00023125"/>
    </source>
</evidence>
<keyword evidence="2 7" id="KW-0963">Cytoplasm</keyword>
<comment type="similarity">
    <text evidence="7">Belongs to the SMC family.</text>
</comment>
<dbReference type="CDD" id="cd03278">
    <property type="entry name" value="ABC_SMC_barmotin"/>
    <property type="match status" value="1"/>
</dbReference>
<keyword evidence="6 7" id="KW-0238">DNA-binding</keyword>
<dbReference type="Proteomes" id="UP000665020">
    <property type="component" value="Chromosome"/>
</dbReference>
<comment type="subunit">
    <text evidence="7">Homodimer.</text>
</comment>
<dbReference type="KEGG" id="ifn:GM661_11060"/>
<dbReference type="InterPro" id="IPR003395">
    <property type="entry name" value="RecF/RecN/SMC_N"/>
</dbReference>
<dbReference type="GO" id="GO:0007062">
    <property type="term" value="P:sister chromatid cohesion"/>
    <property type="evidence" value="ECO:0007669"/>
    <property type="project" value="InterPro"/>
</dbReference>
<evidence type="ECO:0000256" key="2">
    <source>
        <dbReference type="ARBA" id="ARBA00022490"/>
    </source>
</evidence>
<dbReference type="SMART" id="SM00968">
    <property type="entry name" value="SMC_hinge"/>
    <property type="match status" value="1"/>
</dbReference>
<dbReference type="FunFam" id="3.40.50.300:FF:000901">
    <property type="entry name" value="Chromosome partition protein Smc"/>
    <property type="match status" value="1"/>
</dbReference>
<dbReference type="InterPro" id="IPR024704">
    <property type="entry name" value="SMC"/>
</dbReference>
<dbReference type="InterPro" id="IPR011890">
    <property type="entry name" value="SMC_prok"/>
</dbReference>
<evidence type="ECO:0000313" key="9">
    <source>
        <dbReference type="EMBL" id="QTL98468.1"/>
    </source>
</evidence>
<dbReference type="GO" id="GO:0016887">
    <property type="term" value="F:ATP hydrolysis activity"/>
    <property type="evidence" value="ECO:0007669"/>
    <property type="project" value="InterPro"/>
</dbReference>
<feature type="coiled-coil region" evidence="7">
    <location>
        <begin position="167"/>
        <end position="499"/>
    </location>
</feature>
<dbReference type="GO" id="GO:0007059">
    <property type="term" value="P:chromosome segregation"/>
    <property type="evidence" value="ECO:0007669"/>
    <property type="project" value="UniProtKB-UniRule"/>
</dbReference>
<dbReference type="SUPFAM" id="SSF75553">
    <property type="entry name" value="Smc hinge domain"/>
    <property type="match status" value="1"/>
</dbReference>
<dbReference type="SUPFAM" id="SSF52540">
    <property type="entry name" value="P-loop containing nucleoside triphosphate hydrolases"/>
    <property type="match status" value="2"/>
</dbReference>
<dbReference type="InterPro" id="IPR010935">
    <property type="entry name" value="SMC_hinge"/>
</dbReference>
<comment type="domain">
    <text evidence="7">Contains large globular domains required for ATP hydrolysis at each terminus and a third globular domain forming a flexible hinge near the middle of the molecule. These domains are separated by coiled-coil structures.</text>
</comment>
<name>A0A8A7KFJ3_9FIRM</name>
<reference evidence="9" key="1">
    <citation type="submission" date="2019-12" db="EMBL/GenBank/DDBJ databases">
        <authorList>
            <person name="zhang j."/>
            <person name="sun C.M."/>
        </authorList>
    </citation>
    <scope>NUCLEOTIDE SEQUENCE</scope>
    <source>
        <strain evidence="9">NS-1</strain>
    </source>
</reference>
<organism evidence="9 10">
    <name type="scientific">Iocasia fonsfrigidae</name>
    <dbReference type="NCBI Taxonomy" id="2682810"/>
    <lineage>
        <taxon>Bacteria</taxon>
        <taxon>Bacillati</taxon>
        <taxon>Bacillota</taxon>
        <taxon>Clostridia</taxon>
        <taxon>Halanaerobiales</taxon>
        <taxon>Halanaerobiaceae</taxon>
        <taxon>Iocasia</taxon>
    </lineage>
</organism>
<dbReference type="HAMAP" id="MF_01894">
    <property type="entry name" value="Smc_prok"/>
    <property type="match status" value="1"/>
</dbReference>
<evidence type="ECO:0000256" key="7">
    <source>
        <dbReference type="HAMAP-Rule" id="MF_01894"/>
    </source>
</evidence>
<feature type="binding site" evidence="7">
    <location>
        <begin position="32"/>
        <end position="39"/>
    </location>
    <ligand>
        <name>ATP</name>
        <dbReference type="ChEBI" id="CHEBI:30616"/>
    </ligand>
</feature>
<gene>
    <name evidence="7 9" type="primary">smc</name>
    <name evidence="9" type="ORF">GM661_11060</name>
</gene>
<dbReference type="GO" id="GO:0005694">
    <property type="term" value="C:chromosome"/>
    <property type="evidence" value="ECO:0007669"/>
    <property type="project" value="InterPro"/>
</dbReference>
<dbReference type="EMBL" id="CP046640">
    <property type="protein sequence ID" value="QTL98468.1"/>
    <property type="molecule type" value="Genomic_DNA"/>
</dbReference>
<dbReference type="FunFam" id="3.40.50.300:FF:000984">
    <property type="entry name" value="Chromosome partition protein Smc"/>
    <property type="match status" value="1"/>
</dbReference>
<accession>A0A8A7KFJ3</accession>
<protein>
    <recommendedName>
        <fullName evidence="7">Chromosome partition protein Smc</fullName>
    </recommendedName>
</protein>
<keyword evidence="3 7" id="KW-0547">Nucleotide-binding</keyword>
<dbReference type="Pfam" id="PF06470">
    <property type="entry name" value="SMC_hinge"/>
    <property type="match status" value="1"/>
</dbReference>
<comment type="function">
    <text evidence="7">Required for chromosome condensation and partitioning.</text>
</comment>
<evidence type="ECO:0000256" key="3">
    <source>
        <dbReference type="ARBA" id="ARBA00022741"/>
    </source>
</evidence>
<keyword evidence="4 7" id="KW-0067">ATP-binding</keyword>
<dbReference type="InterPro" id="IPR036277">
    <property type="entry name" value="SMC_hinge_sf"/>
</dbReference>
<dbReference type="Gene3D" id="1.20.1060.20">
    <property type="match status" value="1"/>
</dbReference>
<evidence type="ECO:0000259" key="8">
    <source>
        <dbReference type="SMART" id="SM00968"/>
    </source>
</evidence>
<sequence length="1185" mass="136369">MFLKKLKIDGFKSFAKPVTIDFQSPITALVGPNGSGKSNIVDAIRWALGEQSAKTLRGGKMADVIFAGSDDCKPLKKASVTLYFDNADQTLASEAREIKISRQVTEDGQSDYLLNGSLCRLKDIEELMMDTGMGKDSYSIVGQGKIDSILNSKPEKLRELFEEAAGISKYKMRKDEAEKRLDKTKQDLQRVKDLIWELDKQLNPLKKAAEKARKYERFHHELKELEVNLLLDKWSKNSLDLNDAQAEKEIVSRDLNKNRKELDSLNELLEVKKNKLEVDQDLLDERQADFYQLKIKKEQAENNLKILAERKNGLNRERLNLKEQISILQENQKDLHDKIVGLNDENKRASDQNADIKDRLSSKEDELLLKKEKLNQQKEKLLVLRESLLSENVELTDIHTELEKVREKSYYLEKEIENLIAERKGISEELDMNILQQENINEDLNSVIDDLSSLNENIVRLDNRINESKKGITELQEGIDSKDRQLQQMASRLHILENMEEDYQGYFQGVRGVLKNSEVLNGVIGVVADQIKVNRKFETAIETALGAKLQNLIVEDDESAQQCVNFLKREKAGRATFLPLNMITGKRAELTHCNLDNVPGFLGLAVEFISFDSELTPVFNYLLGRIIIASDLKAAREIAKKIRSSFRIVTLDGEVISPGGAISGGSRTRNKQGLLARGREIEELREKIVDIKGTIEIEERKKEELLVRLEQDEKEKGGCLKEINKLKFTENDLEKDLSNFKKEQLKLENKLENLDQNFVKCHETLGETDNRKQKIEQQLELINRENDKGRDEIFIKEKEIAELERLEEEIRKDITELKVELATVKQKEENLLREKNSLQEQRETNELQIKKFREKVAGLNKKEEVLKERKTELVLKKEEYVDNISSLQEELEGRKKDFAVQEEDFKGLKEKHQIIEQTVNEYNEKNHKLALKITRLEDRNEQIEERLSDEYDLSAEEGIGERIEIKEQRQVANKIAEFKEAIKRLGTVNTGAVMEYNELKDRLGYLRDQEEDLLKARDAIVRIIDDIKDKMAELFHLTFQKVKTEFEKTFSHLFNGGKARLNLTKTDNLLETGVEIEAQPPGKQLKKLSLMSGGERALTAIALVFAFLKVNPSPIYILDEIDAPLDDANVLRFANYIREYSAYVQFMLITHNKKMMTQADAIYGITMEERGVSKLVSLRFDEGIA</sequence>
<dbReference type="GO" id="GO:0030261">
    <property type="term" value="P:chromosome condensation"/>
    <property type="evidence" value="ECO:0007669"/>
    <property type="project" value="InterPro"/>
</dbReference>
<dbReference type="RefSeq" id="WP_230866888.1">
    <property type="nucleotide sequence ID" value="NZ_CP046640.1"/>
</dbReference>
<dbReference type="PANTHER" id="PTHR43977">
    <property type="entry name" value="STRUCTURAL MAINTENANCE OF CHROMOSOMES PROTEIN 3"/>
    <property type="match status" value="1"/>
</dbReference>
<dbReference type="InterPro" id="IPR027417">
    <property type="entry name" value="P-loop_NTPase"/>
</dbReference>
<feature type="domain" description="SMC hinge" evidence="8">
    <location>
        <begin position="521"/>
        <end position="639"/>
    </location>
</feature>
<dbReference type="GO" id="GO:0006260">
    <property type="term" value="P:DNA replication"/>
    <property type="evidence" value="ECO:0007669"/>
    <property type="project" value="UniProtKB-UniRule"/>
</dbReference>
<dbReference type="PIRSF" id="PIRSF005719">
    <property type="entry name" value="SMC"/>
    <property type="match status" value="1"/>
</dbReference>
<evidence type="ECO:0000256" key="1">
    <source>
        <dbReference type="ARBA" id="ARBA00004496"/>
    </source>
</evidence>
<evidence type="ECO:0000313" key="10">
    <source>
        <dbReference type="Proteomes" id="UP000665020"/>
    </source>
</evidence>
<dbReference type="GO" id="GO:0003677">
    <property type="term" value="F:DNA binding"/>
    <property type="evidence" value="ECO:0007669"/>
    <property type="project" value="UniProtKB-UniRule"/>
</dbReference>
<comment type="subcellular location">
    <subcellularLocation>
        <location evidence="1 7">Cytoplasm</location>
    </subcellularLocation>
</comment>
<evidence type="ECO:0000256" key="4">
    <source>
        <dbReference type="ARBA" id="ARBA00022840"/>
    </source>
</evidence>
<keyword evidence="10" id="KW-1185">Reference proteome</keyword>
<evidence type="ECO:0000256" key="5">
    <source>
        <dbReference type="ARBA" id="ARBA00023054"/>
    </source>
</evidence>
<dbReference type="Pfam" id="PF02463">
    <property type="entry name" value="SMC_N"/>
    <property type="match status" value="1"/>
</dbReference>
<feature type="coiled-coil region" evidence="7">
    <location>
        <begin position="681"/>
        <end position="953"/>
    </location>
</feature>
<dbReference type="Gene3D" id="3.30.70.1620">
    <property type="match status" value="1"/>
</dbReference>
<dbReference type="AlphaFoldDB" id="A0A8A7KFJ3"/>
<proteinExistence type="inferred from homology"/>
<dbReference type="Gene3D" id="3.40.50.300">
    <property type="entry name" value="P-loop containing nucleotide triphosphate hydrolases"/>
    <property type="match status" value="2"/>
</dbReference>
<keyword evidence="5 7" id="KW-0175">Coiled coil</keyword>